<comment type="caution">
    <text evidence="9">The sequence shown here is derived from an EMBL/GenBank/DDBJ whole genome shotgun (WGS) entry which is preliminary data.</text>
</comment>
<dbReference type="PROSITE" id="PS00022">
    <property type="entry name" value="EGF_1"/>
    <property type="match status" value="2"/>
</dbReference>
<feature type="disulfide bond" evidence="6">
    <location>
        <begin position="60"/>
        <end position="69"/>
    </location>
</feature>
<evidence type="ECO:0000313" key="10">
    <source>
        <dbReference type="Proteomes" id="UP001208570"/>
    </source>
</evidence>
<keyword evidence="10" id="KW-1185">Reference proteome</keyword>
<dbReference type="CDD" id="cd00054">
    <property type="entry name" value="EGF_CA"/>
    <property type="match status" value="2"/>
</dbReference>
<keyword evidence="2" id="KW-0732">Signal</keyword>
<dbReference type="FunFam" id="2.10.25.10:FF:000004">
    <property type="entry name" value="Neurogenic locus notch 1"/>
    <property type="match status" value="1"/>
</dbReference>
<keyword evidence="7" id="KW-0812">Transmembrane</keyword>
<comment type="caution">
    <text evidence="6">Lacks conserved residue(s) required for the propagation of feature annotation.</text>
</comment>
<gene>
    <name evidence="9" type="ORF">LSH36_1322g00034</name>
</gene>
<evidence type="ECO:0000256" key="2">
    <source>
        <dbReference type="ARBA" id="ARBA00022729"/>
    </source>
</evidence>
<dbReference type="PANTHER" id="PTHR12916">
    <property type="entry name" value="CYTOCHROME C OXIDASE POLYPEPTIDE VIC-2"/>
    <property type="match status" value="1"/>
</dbReference>
<dbReference type="Pfam" id="PF00008">
    <property type="entry name" value="EGF"/>
    <property type="match status" value="2"/>
</dbReference>
<organism evidence="9 10">
    <name type="scientific">Paralvinella palmiformis</name>
    <dbReference type="NCBI Taxonomy" id="53620"/>
    <lineage>
        <taxon>Eukaryota</taxon>
        <taxon>Metazoa</taxon>
        <taxon>Spiralia</taxon>
        <taxon>Lophotrochozoa</taxon>
        <taxon>Annelida</taxon>
        <taxon>Polychaeta</taxon>
        <taxon>Sedentaria</taxon>
        <taxon>Canalipalpata</taxon>
        <taxon>Terebellida</taxon>
        <taxon>Terebelliformia</taxon>
        <taxon>Alvinellidae</taxon>
        <taxon>Paralvinella</taxon>
    </lineage>
</organism>
<protein>
    <recommendedName>
        <fullName evidence="8">EGF-like domain-containing protein</fullName>
    </recommendedName>
</protein>
<dbReference type="PROSITE" id="PS50026">
    <property type="entry name" value="EGF_3"/>
    <property type="match status" value="2"/>
</dbReference>
<dbReference type="Gene3D" id="2.10.25.10">
    <property type="entry name" value="Laminin"/>
    <property type="match status" value="2"/>
</dbReference>
<proteinExistence type="predicted"/>
<dbReference type="GO" id="GO:0003008">
    <property type="term" value="P:system process"/>
    <property type="evidence" value="ECO:0007669"/>
    <property type="project" value="UniProtKB-ARBA"/>
</dbReference>
<dbReference type="AlphaFoldDB" id="A0AAD9IT73"/>
<evidence type="ECO:0000256" key="3">
    <source>
        <dbReference type="ARBA" id="ARBA00022737"/>
    </source>
</evidence>
<dbReference type="PROSITE" id="PS01186">
    <property type="entry name" value="EGF_2"/>
    <property type="match status" value="2"/>
</dbReference>
<keyword evidence="4 6" id="KW-1015">Disulfide bond</keyword>
<dbReference type="PRINTS" id="PR00010">
    <property type="entry name" value="EGFBLOOD"/>
</dbReference>
<dbReference type="PROSITE" id="PS00010">
    <property type="entry name" value="ASX_HYDROXYL"/>
    <property type="match status" value="2"/>
</dbReference>
<sequence>MAERRCTDLSKRQQYVFWLKRVEIKRFSDGMNWSINECISDPCQHGGTCHDLINGYNCNCVSGFVGADCEIDFDECASNPCQNEGMCTDKVNGYSCSCVSGFVGVHCETGFGYLVIILWFVAIAGVTVYLYRRTSLMKRQQREATRKEKLKSDSLEAGSLPGGDDLLVFFGASGRLGSSADNVSGHTLVDSAGSVKDDRPAKFLV</sequence>
<dbReference type="InterPro" id="IPR000152">
    <property type="entry name" value="EGF-type_Asp/Asn_hydroxyl_site"/>
</dbReference>
<dbReference type="SUPFAM" id="SSF57196">
    <property type="entry name" value="EGF/Laminin"/>
    <property type="match status" value="2"/>
</dbReference>
<dbReference type="FunFam" id="2.10.25.10:FF:000122">
    <property type="entry name" value="Protein crumbs homolog 2"/>
    <property type="match status" value="1"/>
</dbReference>
<feature type="transmembrane region" description="Helical" evidence="7">
    <location>
        <begin position="110"/>
        <end position="131"/>
    </location>
</feature>
<evidence type="ECO:0000313" key="9">
    <source>
        <dbReference type="EMBL" id="KAK2140536.1"/>
    </source>
</evidence>
<keyword evidence="7" id="KW-0472">Membrane</keyword>
<dbReference type="InterPro" id="IPR018097">
    <property type="entry name" value="EGF_Ca-bd_CS"/>
</dbReference>
<dbReference type="GO" id="GO:0051240">
    <property type="term" value="P:positive regulation of multicellular organismal process"/>
    <property type="evidence" value="ECO:0007669"/>
    <property type="project" value="UniProtKB-ARBA"/>
</dbReference>
<evidence type="ECO:0000256" key="4">
    <source>
        <dbReference type="ARBA" id="ARBA00023157"/>
    </source>
</evidence>
<name>A0AAD9IT73_9ANNE</name>
<dbReference type="InterPro" id="IPR000742">
    <property type="entry name" value="EGF"/>
</dbReference>
<accession>A0AAD9IT73</accession>
<feature type="domain" description="EGF-like" evidence="8">
    <location>
        <begin position="34"/>
        <end position="70"/>
    </location>
</feature>
<dbReference type="PROSITE" id="PS01187">
    <property type="entry name" value="EGF_CA"/>
    <property type="match status" value="1"/>
</dbReference>
<evidence type="ECO:0000256" key="5">
    <source>
        <dbReference type="ARBA" id="ARBA00023180"/>
    </source>
</evidence>
<evidence type="ECO:0000256" key="1">
    <source>
        <dbReference type="ARBA" id="ARBA00022536"/>
    </source>
</evidence>
<dbReference type="SMART" id="SM00179">
    <property type="entry name" value="EGF_CA"/>
    <property type="match status" value="2"/>
</dbReference>
<dbReference type="InterPro" id="IPR001881">
    <property type="entry name" value="EGF-like_Ca-bd_dom"/>
</dbReference>
<dbReference type="SMART" id="SM00181">
    <property type="entry name" value="EGF"/>
    <property type="match status" value="2"/>
</dbReference>
<evidence type="ECO:0000256" key="6">
    <source>
        <dbReference type="PROSITE-ProRule" id="PRU00076"/>
    </source>
</evidence>
<dbReference type="Proteomes" id="UP001208570">
    <property type="component" value="Unassembled WGS sequence"/>
</dbReference>
<feature type="domain" description="EGF-like" evidence="8">
    <location>
        <begin position="72"/>
        <end position="108"/>
    </location>
</feature>
<keyword evidence="7" id="KW-1133">Transmembrane helix</keyword>
<evidence type="ECO:0000256" key="7">
    <source>
        <dbReference type="SAM" id="Phobius"/>
    </source>
</evidence>
<keyword evidence="3" id="KW-0677">Repeat</keyword>
<keyword evidence="5" id="KW-0325">Glycoprotein</keyword>
<dbReference type="EMBL" id="JAODUP010001322">
    <property type="protein sequence ID" value="KAK2140536.1"/>
    <property type="molecule type" value="Genomic_DNA"/>
</dbReference>
<evidence type="ECO:0000259" key="8">
    <source>
        <dbReference type="PROSITE" id="PS50026"/>
    </source>
</evidence>
<dbReference type="PANTHER" id="PTHR12916:SF4">
    <property type="entry name" value="UNINFLATABLE, ISOFORM C"/>
    <property type="match status" value="1"/>
</dbReference>
<feature type="disulfide bond" evidence="6">
    <location>
        <begin position="98"/>
        <end position="107"/>
    </location>
</feature>
<reference evidence="9" key="1">
    <citation type="journal article" date="2023" name="Mol. Biol. Evol.">
        <title>Third-Generation Sequencing Reveals the Adaptive Role of the Epigenome in Three Deep-Sea Polychaetes.</title>
        <authorList>
            <person name="Perez M."/>
            <person name="Aroh O."/>
            <person name="Sun Y."/>
            <person name="Lan Y."/>
            <person name="Juniper S.K."/>
            <person name="Young C.R."/>
            <person name="Angers B."/>
            <person name="Qian P.Y."/>
        </authorList>
    </citation>
    <scope>NUCLEOTIDE SEQUENCE</scope>
    <source>
        <strain evidence="9">P08H-3</strain>
    </source>
</reference>
<keyword evidence="1 6" id="KW-0245">EGF-like domain</keyword>
<dbReference type="GO" id="GO:0005509">
    <property type="term" value="F:calcium ion binding"/>
    <property type="evidence" value="ECO:0007669"/>
    <property type="project" value="InterPro"/>
</dbReference>